<proteinExistence type="predicted"/>
<dbReference type="AlphaFoldDB" id="A0AB39XSZ7"/>
<accession>A0AB39XSZ7</accession>
<organism evidence="1">
    <name type="scientific">Bradyrhizobium sp. LLZ17</name>
    <dbReference type="NCBI Taxonomy" id="3239388"/>
    <lineage>
        <taxon>Bacteria</taxon>
        <taxon>Pseudomonadati</taxon>
        <taxon>Pseudomonadota</taxon>
        <taxon>Alphaproteobacteria</taxon>
        <taxon>Hyphomicrobiales</taxon>
        <taxon>Nitrobacteraceae</taxon>
        <taxon>Bradyrhizobium</taxon>
    </lineage>
</organism>
<dbReference type="InterPro" id="IPR035383">
    <property type="entry name" value="MauJ"/>
</dbReference>
<name>A0AB39XSZ7_9BRAD</name>
<reference evidence="1" key="1">
    <citation type="submission" date="2024-08" db="EMBL/GenBank/DDBJ databases">
        <authorList>
            <person name="Chaddad Z."/>
            <person name="Lamrabet M."/>
            <person name="Bouhnik O."/>
            <person name="Alami S."/>
            <person name="Wipf D."/>
            <person name="Courty P.E."/>
            <person name="Missbah El Idrissi M."/>
        </authorList>
    </citation>
    <scope>NUCLEOTIDE SEQUENCE</scope>
    <source>
        <strain evidence="1">LLZ17</strain>
    </source>
</reference>
<dbReference type="RefSeq" id="WP_369725165.1">
    <property type="nucleotide sequence ID" value="NZ_CP165734.1"/>
</dbReference>
<protein>
    <submittedName>
        <fullName evidence="1">Methylamine utilization protein MauJ</fullName>
    </submittedName>
</protein>
<dbReference type="EMBL" id="CP165734">
    <property type="protein sequence ID" value="XDV59946.1"/>
    <property type="molecule type" value="Genomic_DNA"/>
</dbReference>
<evidence type="ECO:0000313" key="1">
    <source>
        <dbReference type="EMBL" id="XDV59946.1"/>
    </source>
</evidence>
<sequence length="340" mass="38476">MKTWLAVYRLSADLHLAKATPELHYEHPRGDYKLTLSGLTESEPELEEDLELRIILQAEGISAAEDLALNSARQFLRLLSFVTGAGFKLVRNRFLMDWTPGVEHREQFAYGRDNHRDRPEAITAELLESVKELQTTPNAVVVDRALRWYSAGVGSALMEDQFQYFWFVLELIAGTTTDKHVVADKCQKCRSDLICPTCDEVSTHRPFQKQRIEALLTRLKVGSQIQSDLFDIRNGLMHGRAREQIEETIQERESDFEFAKAVDFAGQTAFMAIFNAFGIKQSQLDRLVFAAPETFVSRAMVMKAHLIIGMHGDPANPQLQNVVLPTITAHRIDETGNVSD</sequence>
<gene>
    <name evidence="1" type="primary">mauJ</name>
    <name evidence="1" type="ORF">AB8Z38_11605</name>
</gene>
<dbReference type="Pfam" id="PF17419">
    <property type="entry name" value="MauJ"/>
    <property type="match status" value="1"/>
</dbReference>